<protein>
    <submittedName>
        <fullName evidence="2">Peptidase_M16_C domain-containing protein</fullName>
    </submittedName>
</protein>
<dbReference type="PANTHER" id="PTHR43016">
    <property type="entry name" value="PRESEQUENCE PROTEASE"/>
    <property type="match status" value="1"/>
</dbReference>
<evidence type="ECO:0000313" key="1">
    <source>
        <dbReference type="Proteomes" id="UP000095281"/>
    </source>
</evidence>
<accession>A0A1I8B2Z6</accession>
<dbReference type="Proteomes" id="UP000095281">
    <property type="component" value="Unplaced"/>
</dbReference>
<proteinExistence type="predicted"/>
<reference evidence="2" key="1">
    <citation type="submission" date="2016-11" db="UniProtKB">
        <authorList>
            <consortium name="WormBaseParasite"/>
        </authorList>
    </citation>
    <scope>IDENTIFICATION</scope>
</reference>
<dbReference type="InterPro" id="IPR011249">
    <property type="entry name" value="Metalloenz_LuxS/M16"/>
</dbReference>
<name>A0A1I8B2Z6_MELHA</name>
<organism evidence="1 2">
    <name type="scientific">Meloidogyne hapla</name>
    <name type="common">Root-knot nematode worm</name>
    <dbReference type="NCBI Taxonomy" id="6305"/>
    <lineage>
        <taxon>Eukaryota</taxon>
        <taxon>Metazoa</taxon>
        <taxon>Ecdysozoa</taxon>
        <taxon>Nematoda</taxon>
        <taxon>Chromadorea</taxon>
        <taxon>Rhabditida</taxon>
        <taxon>Tylenchina</taxon>
        <taxon>Tylenchomorpha</taxon>
        <taxon>Tylenchoidea</taxon>
        <taxon>Meloidogynidae</taxon>
        <taxon>Meloidogyninae</taxon>
        <taxon>Meloidogyne</taxon>
    </lineage>
</organism>
<dbReference type="Gene3D" id="3.30.830.10">
    <property type="entry name" value="Metalloenzyme, LuxS/M16 peptidase-like"/>
    <property type="match status" value="1"/>
</dbReference>
<evidence type="ECO:0000313" key="2">
    <source>
        <dbReference type="WBParaSite" id="MhA1_Contig1293.frz3.gene1"/>
    </source>
</evidence>
<dbReference type="SUPFAM" id="SSF63411">
    <property type="entry name" value="LuxS/MPP-like metallohydrolase"/>
    <property type="match status" value="1"/>
</dbReference>
<dbReference type="GO" id="GO:0046872">
    <property type="term" value="F:metal ion binding"/>
    <property type="evidence" value="ECO:0007669"/>
    <property type="project" value="InterPro"/>
</dbReference>
<keyword evidence="1" id="KW-1185">Reference proteome</keyword>
<sequence length="125" mass="14581">MKNMVGRRRKQAFFKPETGYSSATGGSLYGIRNCSMRKLKEYHKLFYNLNNMFITITGQINDLEIIEALNKVENLYFATTPTFHPPFLSNITEIRDESTTEILCPADNNEIGKYRLLYYLKLSFF</sequence>
<dbReference type="WBParaSite" id="MhA1_Contig1293.frz3.gene1">
    <property type="protein sequence ID" value="MhA1_Contig1293.frz3.gene1"/>
    <property type="gene ID" value="MhA1_Contig1293.frz3.gene1"/>
</dbReference>
<dbReference type="AlphaFoldDB" id="A0A1I8B2Z6"/>
<dbReference type="PANTHER" id="PTHR43016:SF16">
    <property type="entry name" value="METALLOPROTEASE, PUTATIVE (AFU_ORTHOLOGUE AFUA_4G07610)-RELATED"/>
    <property type="match status" value="1"/>
</dbReference>